<dbReference type="AlphaFoldDB" id="A0A835KT33"/>
<dbReference type="EMBL" id="JACEFO010000191">
    <property type="protein sequence ID" value="KAF8776438.1"/>
    <property type="molecule type" value="Genomic_DNA"/>
</dbReference>
<comment type="similarity">
    <text evidence="1">Belongs to the thioredoxin family.</text>
</comment>
<dbReference type="GO" id="GO:0045454">
    <property type="term" value="P:cell redox homeostasis"/>
    <property type="evidence" value="ECO:0007669"/>
    <property type="project" value="TreeGrafter"/>
</dbReference>
<comment type="caution">
    <text evidence="6">The sequence shown here is derived from an EMBL/GenBank/DDBJ whole genome shotgun (WGS) entry which is preliminary data.</text>
</comment>
<dbReference type="Gene3D" id="3.40.30.10">
    <property type="entry name" value="Glutaredoxin"/>
    <property type="match status" value="1"/>
</dbReference>
<reference evidence="6" key="1">
    <citation type="submission" date="2020-07" db="EMBL/GenBank/DDBJ databases">
        <title>Genome sequence and genetic diversity analysis of an under-domesticated orphan crop, white fonio (Digitaria exilis).</title>
        <authorList>
            <person name="Bennetzen J.L."/>
            <person name="Chen S."/>
            <person name="Ma X."/>
            <person name="Wang X."/>
            <person name="Yssel A.E.J."/>
            <person name="Chaluvadi S.R."/>
            <person name="Johnson M."/>
            <person name="Gangashetty P."/>
            <person name="Hamidou F."/>
            <person name="Sanogo M.D."/>
            <person name="Zwaenepoel A."/>
            <person name="Wallace J."/>
            <person name="Van De Peer Y."/>
            <person name="Van Deynze A."/>
        </authorList>
    </citation>
    <scope>NUCLEOTIDE SEQUENCE</scope>
    <source>
        <tissue evidence="6">Leaves</tissue>
    </source>
</reference>
<evidence type="ECO:0000256" key="1">
    <source>
        <dbReference type="ARBA" id="ARBA00008987"/>
    </source>
</evidence>
<dbReference type="PROSITE" id="PS51257">
    <property type="entry name" value="PROKAR_LIPOPROTEIN"/>
    <property type="match status" value="1"/>
</dbReference>
<evidence type="ECO:0000259" key="5">
    <source>
        <dbReference type="PROSITE" id="PS51352"/>
    </source>
</evidence>
<organism evidence="6 7">
    <name type="scientific">Digitaria exilis</name>
    <dbReference type="NCBI Taxonomy" id="1010633"/>
    <lineage>
        <taxon>Eukaryota</taxon>
        <taxon>Viridiplantae</taxon>
        <taxon>Streptophyta</taxon>
        <taxon>Embryophyta</taxon>
        <taxon>Tracheophyta</taxon>
        <taxon>Spermatophyta</taxon>
        <taxon>Magnoliopsida</taxon>
        <taxon>Liliopsida</taxon>
        <taxon>Poales</taxon>
        <taxon>Poaceae</taxon>
        <taxon>PACMAD clade</taxon>
        <taxon>Panicoideae</taxon>
        <taxon>Panicodae</taxon>
        <taxon>Paniceae</taxon>
        <taxon>Anthephorinae</taxon>
        <taxon>Digitaria</taxon>
    </lineage>
</organism>
<protein>
    <recommendedName>
        <fullName evidence="5">Thioredoxin domain-containing protein</fullName>
    </recommendedName>
</protein>
<keyword evidence="4" id="KW-0732">Signal</keyword>
<dbReference type="Proteomes" id="UP000636709">
    <property type="component" value="Unassembled WGS sequence"/>
</dbReference>
<gene>
    <name evidence="6" type="ORF">HU200_003140</name>
</gene>
<evidence type="ECO:0000256" key="4">
    <source>
        <dbReference type="SAM" id="SignalP"/>
    </source>
</evidence>
<feature type="compositionally biased region" description="Acidic residues" evidence="3">
    <location>
        <begin position="234"/>
        <end position="246"/>
    </location>
</feature>
<feature type="region of interest" description="Disordered" evidence="3">
    <location>
        <begin position="204"/>
        <end position="246"/>
    </location>
</feature>
<dbReference type="Pfam" id="PF00085">
    <property type="entry name" value="Thioredoxin"/>
    <property type="match status" value="1"/>
</dbReference>
<evidence type="ECO:0000256" key="3">
    <source>
        <dbReference type="SAM" id="MobiDB-lite"/>
    </source>
</evidence>
<keyword evidence="2" id="KW-0676">Redox-active center</keyword>
<dbReference type="SUPFAM" id="SSF52833">
    <property type="entry name" value="Thioredoxin-like"/>
    <property type="match status" value="1"/>
</dbReference>
<name>A0A835KT33_9POAL</name>
<keyword evidence="7" id="KW-1185">Reference proteome</keyword>
<feature type="domain" description="Thioredoxin" evidence="5">
    <location>
        <begin position="69"/>
        <end position="198"/>
    </location>
</feature>
<feature type="chain" id="PRO_5032608667" description="Thioredoxin domain-containing protein" evidence="4">
    <location>
        <begin position="23"/>
        <end position="246"/>
    </location>
</feature>
<dbReference type="PROSITE" id="PS51352">
    <property type="entry name" value="THIOREDOXIN_2"/>
    <property type="match status" value="1"/>
</dbReference>
<dbReference type="PANTHER" id="PTHR43601:SF35">
    <property type="entry name" value="THIOREDOXIN DOMAIN-CONTAINING PROTEIN"/>
    <property type="match status" value="1"/>
</dbReference>
<sequence length="246" mass="27622">MKVLICYIFLSVFSSMMSMASALTNHWVAACSSCRGYTSNRSDGCFKVLSCNHKGKHFLPTEKVASTAWQITRAAPKDPKKWWEKDMKSNMKNIRSQEDFDEQLPMAGDKFTVVHFFSPSCGACKALHSKVHQFAGMHPELQFLMVNYNEQREICKKLNVHVLPLFRFYKGAQGRIYSFSCTISTIHKFKDALKRHGVQTLSLATDKGSEEYEPKGLAPPTDIPNASDASPNMDGDDGPVVEPNND</sequence>
<dbReference type="InterPro" id="IPR013766">
    <property type="entry name" value="Thioredoxin_domain"/>
</dbReference>
<accession>A0A835KT33</accession>
<dbReference type="PANTHER" id="PTHR43601">
    <property type="entry name" value="THIOREDOXIN, MITOCHONDRIAL"/>
    <property type="match status" value="1"/>
</dbReference>
<dbReference type="InterPro" id="IPR036249">
    <property type="entry name" value="Thioredoxin-like_sf"/>
</dbReference>
<proteinExistence type="inferred from homology"/>
<dbReference type="OrthoDB" id="2121326at2759"/>
<feature type="signal peptide" evidence="4">
    <location>
        <begin position="1"/>
        <end position="22"/>
    </location>
</feature>
<evidence type="ECO:0000313" key="7">
    <source>
        <dbReference type="Proteomes" id="UP000636709"/>
    </source>
</evidence>
<dbReference type="GO" id="GO:0009507">
    <property type="term" value="C:chloroplast"/>
    <property type="evidence" value="ECO:0007669"/>
    <property type="project" value="TreeGrafter"/>
</dbReference>
<evidence type="ECO:0000256" key="2">
    <source>
        <dbReference type="ARBA" id="ARBA00023284"/>
    </source>
</evidence>
<evidence type="ECO:0000313" key="6">
    <source>
        <dbReference type="EMBL" id="KAF8776438.1"/>
    </source>
</evidence>
<dbReference type="CDD" id="cd02947">
    <property type="entry name" value="TRX_family"/>
    <property type="match status" value="1"/>
</dbReference>